<sequence>MRHITNVKAGRTLCDIYVQNASHMLQYMLKLNGSFNKERVFEKMVVSGKVGLEDIIRANHVLSKVIEPSPLQRNELLSSQYECNVYLKREDMQIVRSFKIRGAYNVIQSLTEEERAAGVVCASAGNHAQGVAYSCKQLGIEGKIFMPTTTPRQKISQVKLFGGSFVEVILVGDSFDDSSTQAKAYCLKENKVFIHPFDDVRTIAGQGTVGLEIMNQMPETPDFIFATIGGGGLAAGVATYVKSVSPRTRIIGAEPEGAASMTEALKQGGVVKLPSIEKFVDGAAVAQVGEMTYDICKEKLEDIVIIPSGKECTTILELYNSNAIVIEPAGALPVAALDAYREQIRGKNVVCIISGGNNDIDRMQQIKERSLVYEGLKHYFILNFPQRAGALREFLEEVLGPSDDITRFEYTKKNNRDDAPALVGIELKNKDDYEGLIERLSRKDYGYIEINKDPKLFNLLI</sequence>
<evidence type="ECO:0000256" key="1">
    <source>
        <dbReference type="ARBA" id="ARBA00001274"/>
    </source>
</evidence>
<keyword evidence="6 12" id="KW-0028">Amino-acid biosynthesis</keyword>
<dbReference type="InterPro" id="IPR038110">
    <property type="entry name" value="TD_ACT-like_sf"/>
</dbReference>
<evidence type="ECO:0000256" key="2">
    <source>
        <dbReference type="ARBA" id="ARBA00001933"/>
    </source>
</evidence>
<dbReference type="EMBL" id="JAVDSB010000016">
    <property type="protein sequence ID" value="MDR6554374.1"/>
    <property type="molecule type" value="Genomic_DNA"/>
</dbReference>
<dbReference type="NCBIfam" id="TIGR02079">
    <property type="entry name" value="THD1"/>
    <property type="match status" value="1"/>
</dbReference>
<dbReference type="NCBIfam" id="NF006390">
    <property type="entry name" value="PRK08639.1"/>
    <property type="match status" value="1"/>
</dbReference>
<evidence type="ECO:0000256" key="10">
    <source>
        <dbReference type="ARBA" id="ARBA00023304"/>
    </source>
</evidence>
<keyword evidence="9 12" id="KW-0456">Lyase</keyword>
<keyword evidence="7 12" id="KW-0412">Isoleucine biosynthesis</keyword>
<dbReference type="InterPro" id="IPR050147">
    <property type="entry name" value="Ser/Thr_Dehydratase"/>
</dbReference>
<dbReference type="SUPFAM" id="SSF53686">
    <property type="entry name" value="Tryptophan synthase beta subunit-like PLP-dependent enzymes"/>
    <property type="match status" value="1"/>
</dbReference>
<evidence type="ECO:0000256" key="7">
    <source>
        <dbReference type="ARBA" id="ARBA00022624"/>
    </source>
</evidence>
<comment type="catalytic activity">
    <reaction evidence="1 12">
        <text>L-threonine = 2-oxobutanoate + NH4(+)</text>
        <dbReference type="Rhea" id="RHEA:22108"/>
        <dbReference type="ChEBI" id="CHEBI:16763"/>
        <dbReference type="ChEBI" id="CHEBI:28938"/>
        <dbReference type="ChEBI" id="CHEBI:57926"/>
        <dbReference type="EC" id="4.3.1.19"/>
    </reaction>
</comment>
<dbReference type="PANTHER" id="PTHR48078">
    <property type="entry name" value="THREONINE DEHYDRATASE, MITOCHONDRIAL-RELATED"/>
    <property type="match status" value="1"/>
</dbReference>
<evidence type="ECO:0000313" key="14">
    <source>
        <dbReference type="EMBL" id="MDR6554374.1"/>
    </source>
</evidence>
<dbReference type="InterPro" id="IPR011820">
    <property type="entry name" value="IlvA"/>
</dbReference>
<dbReference type="Gene3D" id="3.40.1020.10">
    <property type="entry name" value="Biosynthetic Threonine Deaminase, Domain 3"/>
    <property type="match status" value="1"/>
</dbReference>
<dbReference type="CDD" id="cd01562">
    <property type="entry name" value="Thr-dehyd"/>
    <property type="match status" value="1"/>
</dbReference>
<feature type="domain" description="ACT-like" evidence="13">
    <location>
        <begin position="378"/>
        <end position="452"/>
    </location>
</feature>
<dbReference type="PANTHER" id="PTHR48078:SF11">
    <property type="entry name" value="THREONINE DEHYDRATASE, MITOCHONDRIAL"/>
    <property type="match status" value="1"/>
</dbReference>
<comment type="similarity">
    <text evidence="4 12">Belongs to the serine/threonine dehydratase family.</text>
</comment>
<comment type="function">
    <text evidence="11 12">Catalyzes the anaerobic formation of alpha-ketobutyrate and ammonia from threonine in a two-step reaction. The first step involved a dehydration of threonine and a production of enamine intermediates (aminocrotonate), which tautomerizes to its imine form (iminobutyrate). Both intermediates are unstable and short-lived. The second step is the nonenzymatic hydrolysis of the enamine/imine intermediates to form 2-ketobutyrate and free ammonia. In the low water environment of the cell, the second step is accelerated by RidA.</text>
</comment>
<evidence type="ECO:0000256" key="12">
    <source>
        <dbReference type="RuleBase" id="RU362012"/>
    </source>
</evidence>
<keyword evidence="8 12" id="KW-0663">Pyridoxal phosphate</keyword>
<comment type="caution">
    <text evidence="14">The sequence shown here is derived from an EMBL/GenBank/DDBJ whole genome shotgun (WGS) entry which is preliminary data.</text>
</comment>
<comment type="subunit">
    <text evidence="5 12">Homotetramer.</text>
</comment>
<name>A0ABU1P497_9BACL</name>
<reference evidence="14 15" key="1">
    <citation type="submission" date="2023-07" db="EMBL/GenBank/DDBJ databases">
        <title>Sorghum-associated microbial communities from plants grown in Nebraska, USA.</title>
        <authorList>
            <person name="Schachtman D."/>
        </authorList>
    </citation>
    <scope>NUCLEOTIDE SEQUENCE [LARGE SCALE GENOMIC DNA]</scope>
    <source>
        <strain evidence="14 15">CC258</strain>
    </source>
</reference>
<evidence type="ECO:0000313" key="15">
    <source>
        <dbReference type="Proteomes" id="UP001267290"/>
    </source>
</evidence>
<keyword evidence="10 12" id="KW-0100">Branched-chain amino acid biosynthesis</keyword>
<dbReference type="PROSITE" id="PS51672">
    <property type="entry name" value="ACT_LIKE"/>
    <property type="match status" value="1"/>
</dbReference>
<protein>
    <recommendedName>
        <fullName evidence="12">L-threonine dehydratase</fullName>
        <ecNumber evidence="12">4.3.1.19</ecNumber>
    </recommendedName>
    <alternativeName>
        <fullName evidence="12">Threonine deaminase</fullName>
    </alternativeName>
</protein>
<evidence type="ECO:0000256" key="11">
    <source>
        <dbReference type="ARBA" id="ARBA00025527"/>
    </source>
</evidence>
<dbReference type="CDD" id="cd04907">
    <property type="entry name" value="ACT_ThrD-I_2"/>
    <property type="match status" value="1"/>
</dbReference>
<evidence type="ECO:0000256" key="6">
    <source>
        <dbReference type="ARBA" id="ARBA00022605"/>
    </source>
</evidence>
<evidence type="ECO:0000256" key="5">
    <source>
        <dbReference type="ARBA" id="ARBA00011881"/>
    </source>
</evidence>
<comment type="cofactor">
    <cofactor evidence="2 12">
        <name>pyridoxal 5'-phosphate</name>
        <dbReference type="ChEBI" id="CHEBI:597326"/>
    </cofactor>
</comment>
<dbReference type="InterPro" id="IPR001721">
    <property type="entry name" value="TD_ACT-like"/>
</dbReference>
<dbReference type="SUPFAM" id="SSF55021">
    <property type="entry name" value="ACT-like"/>
    <property type="match status" value="1"/>
</dbReference>
<dbReference type="InterPro" id="IPR045865">
    <property type="entry name" value="ACT-like_dom_sf"/>
</dbReference>
<evidence type="ECO:0000259" key="13">
    <source>
        <dbReference type="PROSITE" id="PS51672"/>
    </source>
</evidence>
<dbReference type="InterPro" id="IPR000634">
    <property type="entry name" value="Ser/Thr_deHydtase_PyrdxlP-BS"/>
</dbReference>
<dbReference type="Proteomes" id="UP001267290">
    <property type="component" value="Unassembled WGS sequence"/>
</dbReference>
<dbReference type="PROSITE" id="PS00165">
    <property type="entry name" value="DEHYDRATASE_SER_THR"/>
    <property type="match status" value="1"/>
</dbReference>
<dbReference type="Pfam" id="PF00291">
    <property type="entry name" value="PALP"/>
    <property type="match status" value="1"/>
</dbReference>
<evidence type="ECO:0000256" key="3">
    <source>
        <dbReference type="ARBA" id="ARBA00004810"/>
    </source>
</evidence>
<evidence type="ECO:0000256" key="8">
    <source>
        <dbReference type="ARBA" id="ARBA00022898"/>
    </source>
</evidence>
<dbReference type="InterPro" id="IPR001926">
    <property type="entry name" value="TrpB-like_PALP"/>
</dbReference>
<dbReference type="InterPro" id="IPR036052">
    <property type="entry name" value="TrpB-like_PALP_sf"/>
</dbReference>
<evidence type="ECO:0000256" key="9">
    <source>
        <dbReference type="ARBA" id="ARBA00023239"/>
    </source>
</evidence>
<accession>A0ABU1P497</accession>
<evidence type="ECO:0000256" key="4">
    <source>
        <dbReference type="ARBA" id="ARBA00010869"/>
    </source>
</evidence>
<keyword evidence="15" id="KW-1185">Reference proteome</keyword>
<organism evidence="14 15">
    <name type="scientific">Paenibacillus qinlingensis</name>
    <dbReference type="NCBI Taxonomy" id="1837343"/>
    <lineage>
        <taxon>Bacteria</taxon>
        <taxon>Bacillati</taxon>
        <taxon>Bacillota</taxon>
        <taxon>Bacilli</taxon>
        <taxon>Bacillales</taxon>
        <taxon>Paenibacillaceae</taxon>
        <taxon>Paenibacillus</taxon>
    </lineage>
</organism>
<dbReference type="Pfam" id="PF00585">
    <property type="entry name" value="Thr_dehydrat_C"/>
    <property type="match status" value="1"/>
</dbReference>
<dbReference type="Gene3D" id="3.40.50.1100">
    <property type="match status" value="2"/>
</dbReference>
<dbReference type="EC" id="4.3.1.19" evidence="12"/>
<proteinExistence type="inferred from homology"/>
<comment type="pathway">
    <text evidence="3 12">Amino-acid biosynthesis; L-isoleucine biosynthesis; 2-oxobutanoate from L-threonine: step 1/1.</text>
</comment>
<gene>
    <name evidence="12" type="primary">ilvA</name>
    <name evidence="14" type="ORF">J2736_005603</name>
</gene>
<dbReference type="GO" id="GO:0004794">
    <property type="term" value="F:threonine deaminase activity"/>
    <property type="evidence" value="ECO:0007669"/>
    <property type="project" value="UniProtKB-EC"/>
</dbReference>